<gene>
    <name evidence="1" type="ORF">OKA04_13510</name>
</gene>
<dbReference type="EMBL" id="JAPDDS010000007">
    <property type="protein sequence ID" value="MCW1885752.1"/>
    <property type="molecule type" value="Genomic_DNA"/>
</dbReference>
<reference evidence="1 2" key="1">
    <citation type="submission" date="2022-10" db="EMBL/GenBank/DDBJ databases">
        <title>Luteolibacter flavescens strain MCCC 1K03193, whole genome shotgun sequencing project.</title>
        <authorList>
            <person name="Zhao G."/>
            <person name="Shen L."/>
        </authorList>
    </citation>
    <scope>NUCLEOTIDE SEQUENCE [LARGE SCALE GENOMIC DNA]</scope>
    <source>
        <strain evidence="1 2">MCCC 1K03193</strain>
    </source>
</reference>
<keyword evidence="2" id="KW-1185">Reference proteome</keyword>
<dbReference type="Proteomes" id="UP001207930">
    <property type="component" value="Unassembled WGS sequence"/>
</dbReference>
<proteinExistence type="predicted"/>
<name>A0ABT3FQA8_9BACT</name>
<evidence type="ECO:0000313" key="2">
    <source>
        <dbReference type="Proteomes" id="UP001207930"/>
    </source>
</evidence>
<accession>A0ABT3FQA8</accession>
<organism evidence="1 2">
    <name type="scientific">Luteolibacter flavescens</name>
    <dbReference type="NCBI Taxonomy" id="1859460"/>
    <lineage>
        <taxon>Bacteria</taxon>
        <taxon>Pseudomonadati</taxon>
        <taxon>Verrucomicrobiota</taxon>
        <taxon>Verrucomicrobiia</taxon>
        <taxon>Verrucomicrobiales</taxon>
        <taxon>Verrucomicrobiaceae</taxon>
        <taxon>Luteolibacter</taxon>
    </lineage>
</organism>
<comment type="caution">
    <text evidence="1">The sequence shown here is derived from an EMBL/GenBank/DDBJ whole genome shotgun (WGS) entry which is preliminary data.</text>
</comment>
<sequence>MSHDRMGAPGKLLLIAAMALPAGYLALAWFSSAPPAAVQATAKQPLRSPDVSAANSSKVYEKSFGSEGADLRRVVYRISEAGSPLTCEIFDGKGERLLKCRFGYHAKSGPTYGKVAEVQIFSAQPGHPLKDVSPLRRIVYPYDADGVVSTPETIDVQQPGVIEALLGSALTGFNPLTEWESASKQGLIR</sequence>
<dbReference type="RefSeq" id="WP_264501709.1">
    <property type="nucleotide sequence ID" value="NZ_JAPDDS010000007.1"/>
</dbReference>
<evidence type="ECO:0000313" key="1">
    <source>
        <dbReference type="EMBL" id="MCW1885752.1"/>
    </source>
</evidence>
<protein>
    <submittedName>
        <fullName evidence="1">Uncharacterized protein</fullName>
    </submittedName>
</protein>